<dbReference type="AlphaFoldDB" id="A0A1R1X2X4"/>
<protein>
    <submittedName>
        <fullName evidence="1">Uncharacterized protein</fullName>
    </submittedName>
</protein>
<dbReference type="EMBL" id="LSSM01007208">
    <property type="protein sequence ID" value="OMJ08988.1"/>
    <property type="molecule type" value="Genomic_DNA"/>
</dbReference>
<keyword evidence="2" id="KW-1185">Reference proteome</keyword>
<name>A0A1R1X2X4_9FUNG</name>
<comment type="caution">
    <text evidence="1">The sequence shown here is derived from an EMBL/GenBank/DDBJ whole genome shotgun (WGS) entry which is preliminary data.</text>
</comment>
<proteinExistence type="predicted"/>
<evidence type="ECO:0000313" key="2">
    <source>
        <dbReference type="Proteomes" id="UP000187429"/>
    </source>
</evidence>
<dbReference type="Proteomes" id="UP000187429">
    <property type="component" value="Unassembled WGS sequence"/>
</dbReference>
<sequence>MIRNTRDPNFSIPRRPINSRVIEGGFQTEYATADSCDPESDILGTQAEMQEWLILSAREARAGNIHGFCDSAWALGLRNVVARSVLF</sequence>
<evidence type="ECO:0000313" key="1">
    <source>
        <dbReference type="EMBL" id="OMJ08988.1"/>
    </source>
</evidence>
<accession>A0A1R1X2X4</accession>
<organism evidence="1 2">
    <name type="scientific">Smittium culicis</name>
    <dbReference type="NCBI Taxonomy" id="133412"/>
    <lineage>
        <taxon>Eukaryota</taxon>
        <taxon>Fungi</taxon>
        <taxon>Fungi incertae sedis</taxon>
        <taxon>Zoopagomycota</taxon>
        <taxon>Kickxellomycotina</taxon>
        <taxon>Harpellomycetes</taxon>
        <taxon>Harpellales</taxon>
        <taxon>Legeriomycetaceae</taxon>
        <taxon>Smittium</taxon>
    </lineage>
</organism>
<reference evidence="2" key="1">
    <citation type="submission" date="2017-01" db="EMBL/GenBank/DDBJ databases">
        <authorList>
            <person name="Wang Y."/>
            <person name="White M."/>
            <person name="Kvist S."/>
            <person name="Moncalvo J.-M."/>
        </authorList>
    </citation>
    <scope>NUCLEOTIDE SEQUENCE [LARGE SCALE GENOMIC DNA]</scope>
    <source>
        <strain evidence="2">ID-206-W2</strain>
    </source>
</reference>
<gene>
    <name evidence="1" type="ORF">AYI69_g10861</name>
</gene>